<evidence type="ECO:0000256" key="4">
    <source>
        <dbReference type="ARBA" id="ARBA00022827"/>
    </source>
</evidence>
<dbReference type="PANTHER" id="PTHR42877:SF11">
    <property type="entry name" value="MONOOXYGENASE, PUTATIVE (AFU_ORTHOLOGUE AFUA_6G13790)-RELATED"/>
    <property type="match status" value="1"/>
</dbReference>
<dbReference type="SUPFAM" id="SSF51905">
    <property type="entry name" value="FAD/NAD(P)-binding domain"/>
    <property type="match status" value="3"/>
</dbReference>
<dbReference type="AlphaFoldDB" id="A0A9W9W6D0"/>
<proteinExistence type="inferred from homology"/>
<keyword evidence="3" id="KW-0285">Flavoprotein</keyword>
<dbReference type="PANTHER" id="PTHR42877">
    <property type="entry name" value="L-ORNITHINE N(5)-MONOOXYGENASE-RELATED"/>
    <property type="match status" value="1"/>
</dbReference>
<comment type="similarity">
    <text evidence="2">Belongs to the FAD-binding monooxygenase family.</text>
</comment>
<dbReference type="GeneID" id="81367817"/>
<dbReference type="EMBL" id="JAPZBU010000005">
    <property type="protein sequence ID" value="KAJ5404329.1"/>
    <property type="molecule type" value="Genomic_DNA"/>
</dbReference>
<reference evidence="7" key="2">
    <citation type="journal article" date="2023" name="IMA Fungus">
        <title>Comparative genomic study of the Penicillium genus elucidates a diverse pangenome and 15 lateral gene transfer events.</title>
        <authorList>
            <person name="Petersen C."/>
            <person name="Sorensen T."/>
            <person name="Nielsen M.R."/>
            <person name="Sondergaard T.E."/>
            <person name="Sorensen J.L."/>
            <person name="Fitzpatrick D.A."/>
            <person name="Frisvad J.C."/>
            <person name="Nielsen K.L."/>
        </authorList>
    </citation>
    <scope>NUCLEOTIDE SEQUENCE</scope>
    <source>
        <strain evidence="7">IBT 29677</strain>
    </source>
</reference>
<gene>
    <name evidence="7" type="ORF">N7509_004200</name>
</gene>
<evidence type="ECO:0000256" key="6">
    <source>
        <dbReference type="SAM" id="MobiDB-lite"/>
    </source>
</evidence>
<reference evidence="7" key="1">
    <citation type="submission" date="2022-12" db="EMBL/GenBank/DDBJ databases">
        <authorList>
            <person name="Petersen C."/>
        </authorList>
    </citation>
    <scope>NUCLEOTIDE SEQUENCE</scope>
    <source>
        <strain evidence="7">IBT 29677</strain>
    </source>
</reference>
<name>A0A9W9W6D0_9EURO</name>
<keyword evidence="4" id="KW-0274">FAD</keyword>
<organism evidence="7 8">
    <name type="scientific">Penicillium cosmopolitanum</name>
    <dbReference type="NCBI Taxonomy" id="1131564"/>
    <lineage>
        <taxon>Eukaryota</taxon>
        <taxon>Fungi</taxon>
        <taxon>Dikarya</taxon>
        <taxon>Ascomycota</taxon>
        <taxon>Pezizomycotina</taxon>
        <taxon>Eurotiomycetes</taxon>
        <taxon>Eurotiomycetidae</taxon>
        <taxon>Eurotiales</taxon>
        <taxon>Aspergillaceae</taxon>
        <taxon>Penicillium</taxon>
    </lineage>
</organism>
<evidence type="ECO:0000256" key="3">
    <source>
        <dbReference type="ARBA" id="ARBA00022630"/>
    </source>
</evidence>
<comment type="cofactor">
    <cofactor evidence="1">
        <name>FAD</name>
        <dbReference type="ChEBI" id="CHEBI:57692"/>
    </cofactor>
</comment>
<evidence type="ECO:0000256" key="2">
    <source>
        <dbReference type="ARBA" id="ARBA00010139"/>
    </source>
</evidence>
<feature type="region of interest" description="Disordered" evidence="6">
    <location>
        <begin position="1"/>
        <end position="26"/>
    </location>
</feature>
<dbReference type="GO" id="GO:0050660">
    <property type="term" value="F:flavin adenine dinucleotide binding"/>
    <property type="evidence" value="ECO:0007669"/>
    <property type="project" value="InterPro"/>
</dbReference>
<dbReference type="InterPro" id="IPR020946">
    <property type="entry name" value="Flavin_mOase-like"/>
</dbReference>
<dbReference type="Pfam" id="PF00743">
    <property type="entry name" value="FMO-like"/>
    <property type="match status" value="1"/>
</dbReference>
<keyword evidence="5" id="KW-0560">Oxidoreductase</keyword>
<accession>A0A9W9W6D0</accession>
<sequence length="577" mass="65661">MASNGTTNKHGRGETPATRVANGQHPENWMPCRDQPVYTRRKLRIACIGAGYSGLTLAHKIDHELKLSDVIDLVIYEKNSAVGGTWFENTYPGVACDIPSHAYTFLFEPNPSWSKFYAPGPEINEYIQRTTKKWNLDRNVQFNSRVKETLWDDELGKWKIEVDQAGSVKYDEVDILVNAAGFLNKTNWPNIEGLSEFKGKLVHTSNWDNNYDWTNKNVAVIGNGSSGIQCVTAMQPKAKKLVNFVRNPTWVSVNICADKTPDGLNFAYTEEQKRLFTEDPVAHFKYRRELESSVNGFFYGMYRDHPVQVELTALCRQHMQEKVRGIPDPEVVSKLLSLDWNPGCRRLTPGEGYIEVFSNPNATLSFDPIEKVTEEGIKIKDGKEHQFDIIVCATGFDTSFIPSWKLVGRGGAMLDERWKTNPESFFSVQVDTMPNYFMFSGPNAVVSHGSLLASISWTCDYILRWAKKIATEDIKSIDVKRESMDDYNVYAQEFLKRMVWSDGCRSWYKNGKASGHVTAVYPGSILHFNNCLENIGGEHFNFQYRSKNSFHFLGNGESIHDKYGKGDMAYYMDERSV</sequence>
<dbReference type="RefSeq" id="XP_056491571.1">
    <property type="nucleotide sequence ID" value="XM_056628837.1"/>
</dbReference>
<evidence type="ECO:0000313" key="7">
    <source>
        <dbReference type="EMBL" id="KAJ5404329.1"/>
    </source>
</evidence>
<comment type="caution">
    <text evidence="7">The sequence shown here is derived from an EMBL/GenBank/DDBJ whole genome shotgun (WGS) entry which is preliminary data.</text>
</comment>
<evidence type="ECO:0008006" key="9">
    <source>
        <dbReference type="Google" id="ProtNLM"/>
    </source>
</evidence>
<evidence type="ECO:0000256" key="1">
    <source>
        <dbReference type="ARBA" id="ARBA00001974"/>
    </source>
</evidence>
<dbReference type="InterPro" id="IPR036188">
    <property type="entry name" value="FAD/NAD-bd_sf"/>
</dbReference>
<dbReference type="InterPro" id="IPR051209">
    <property type="entry name" value="FAD-bind_Monooxygenase_sf"/>
</dbReference>
<evidence type="ECO:0000256" key="5">
    <source>
        <dbReference type="ARBA" id="ARBA00023002"/>
    </source>
</evidence>
<dbReference type="Proteomes" id="UP001147747">
    <property type="component" value="Unassembled WGS sequence"/>
</dbReference>
<evidence type="ECO:0000313" key="8">
    <source>
        <dbReference type="Proteomes" id="UP001147747"/>
    </source>
</evidence>
<dbReference type="GO" id="GO:0050661">
    <property type="term" value="F:NADP binding"/>
    <property type="evidence" value="ECO:0007669"/>
    <property type="project" value="InterPro"/>
</dbReference>
<protein>
    <recommendedName>
        <fullName evidence="9">FAD/NAD(P)-binding domain-containing protein</fullName>
    </recommendedName>
</protein>
<dbReference type="Gene3D" id="3.50.50.60">
    <property type="entry name" value="FAD/NAD(P)-binding domain"/>
    <property type="match status" value="2"/>
</dbReference>
<dbReference type="GO" id="GO:0004499">
    <property type="term" value="F:N,N-dimethylaniline monooxygenase activity"/>
    <property type="evidence" value="ECO:0007669"/>
    <property type="project" value="InterPro"/>
</dbReference>
<dbReference type="OrthoDB" id="74360at2759"/>
<keyword evidence="8" id="KW-1185">Reference proteome</keyword>